<feature type="compositionally biased region" description="Basic and acidic residues" evidence="1">
    <location>
        <begin position="36"/>
        <end position="47"/>
    </location>
</feature>
<dbReference type="EMBL" id="RJMB01000027">
    <property type="protein sequence ID" value="RNL82001.1"/>
    <property type="molecule type" value="Genomic_DNA"/>
</dbReference>
<dbReference type="AlphaFoldDB" id="A0A3N0E2C9"/>
<dbReference type="OrthoDB" id="3431525at2"/>
<organism evidence="3 4">
    <name type="scientific">Halostreptopolyspora alba</name>
    <dbReference type="NCBI Taxonomy" id="2487137"/>
    <lineage>
        <taxon>Bacteria</taxon>
        <taxon>Bacillati</taxon>
        <taxon>Actinomycetota</taxon>
        <taxon>Actinomycetes</taxon>
        <taxon>Streptosporangiales</taxon>
        <taxon>Nocardiopsidaceae</taxon>
        <taxon>Halostreptopolyspora</taxon>
    </lineage>
</organism>
<dbReference type="Proteomes" id="UP000269198">
    <property type="component" value="Unassembled WGS sequence"/>
</dbReference>
<feature type="region of interest" description="Disordered" evidence="1">
    <location>
        <begin position="36"/>
        <end position="94"/>
    </location>
</feature>
<proteinExistence type="predicted"/>
<sequence length="94" mass="9802">MRSMGDVLSALLPPAVVATVFCTFIIKLLRREMAPRTSDGRLAKGVDEPSGTGTVKAETESQANTGTVTPEGGANGAESPSVEVRDHESGTDDR</sequence>
<evidence type="ECO:0000256" key="1">
    <source>
        <dbReference type="SAM" id="MobiDB-lite"/>
    </source>
</evidence>
<reference evidence="3 4" key="1">
    <citation type="submission" date="2018-11" db="EMBL/GenBank/DDBJ databases">
        <title>The genome draft of YIM 96095.</title>
        <authorList>
            <person name="Tang S.-K."/>
            <person name="Chunyu W.-X."/>
            <person name="Feng Y.-Z."/>
        </authorList>
    </citation>
    <scope>NUCLEOTIDE SEQUENCE [LARGE SCALE GENOMIC DNA]</scope>
    <source>
        <strain evidence="3 4">YIM 96095</strain>
    </source>
</reference>
<feature type="transmembrane region" description="Helical" evidence="2">
    <location>
        <begin position="12"/>
        <end position="29"/>
    </location>
</feature>
<keyword evidence="4" id="KW-1185">Reference proteome</keyword>
<evidence type="ECO:0000256" key="2">
    <source>
        <dbReference type="SAM" id="Phobius"/>
    </source>
</evidence>
<evidence type="ECO:0000313" key="3">
    <source>
        <dbReference type="EMBL" id="RNL82001.1"/>
    </source>
</evidence>
<evidence type="ECO:0000313" key="4">
    <source>
        <dbReference type="Proteomes" id="UP000269198"/>
    </source>
</evidence>
<keyword evidence="2" id="KW-1133">Transmembrane helix</keyword>
<accession>A0A3N0E2C9</accession>
<feature type="compositionally biased region" description="Basic and acidic residues" evidence="1">
    <location>
        <begin position="83"/>
        <end position="94"/>
    </location>
</feature>
<name>A0A3N0E2C9_9ACTN</name>
<gene>
    <name evidence="3" type="ORF">EFW17_20555</name>
</gene>
<comment type="caution">
    <text evidence="3">The sequence shown here is derived from an EMBL/GenBank/DDBJ whole genome shotgun (WGS) entry which is preliminary data.</text>
</comment>
<keyword evidence="2" id="KW-0472">Membrane</keyword>
<keyword evidence="2" id="KW-0812">Transmembrane</keyword>
<protein>
    <submittedName>
        <fullName evidence="3">Uncharacterized protein</fullName>
    </submittedName>
</protein>